<dbReference type="SUPFAM" id="SSF47384">
    <property type="entry name" value="Homodimeric domain of signal transducing histidine kinase"/>
    <property type="match status" value="1"/>
</dbReference>
<dbReference type="AlphaFoldDB" id="A0A7W6AJG9"/>
<evidence type="ECO:0000313" key="7">
    <source>
        <dbReference type="Proteomes" id="UP000517759"/>
    </source>
</evidence>
<dbReference type="RefSeq" id="WP_183508476.1">
    <property type="nucleotide sequence ID" value="NZ_BSPG01000028.1"/>
</dbReference>
<dbReference type="GO" id="GO:0000155">
    <property type="term" value="F:phosphorelay sensor kinase activity"/>
    <property type="evidence" value="ECO:0007669"/>
    <property type="project" value="InterPro"/>
</dbReference>
<evidence type="ECO:0000256" key="1">
    <source>
        <dbReference type="ARBA" id="ARBA00000085"/>
    </source>
</evidence>
<dbReference type="SMART" id="SM00387">
    <property type="entry name" value="HATPase_c"/>
    <property type="match status" value="1"/>
</dbReference>
<accession>A0A7W6AJG9</accession>
<keyword evidence="6" id="KW-0808">Transferase</keyword>
<dbReference type="Gene3D" id="1.10.287.130">
    <property type="match status" value="1"/>
</dbReference>
<protein>
    <recommendedName>
        <fullName evidence="2">histidine kinase</fullName>
        <ecNumber evidence="2">2.7.13.3</ecNumber>
    </recommendedName>
</protein>
<dbReference type="EMBL" id="BSPG01000028">
    <property type="protein sequence ID" value="GLS45809.1"/>
    <property type="molecule type" value="Genomic_DNA"/>
</dbReference>
<dbReference type="SUPFAM" id="SSF55874">
    <property type="entry name" value="ATPase domain of HSP90 chaperone/DNA topoisomerase II/histidine kinase"/>
    <property type="match status" value="1"/>
</dbReference>
<organism evidence="6 7">
    <name type="scientific">Methylobacterium brachythecii</name>
    <dbReference type="NCBI Taxonomy" id="1176177"/>
    <lineage>
        <taxon>Bacteria</taxon>
        <taxon>Pseudomonadati</taxon>
        <taxon>Pseudomonadota</taxon>
        <taxon>Alphaproteobacteria</taxon>
        <taxon>Hyphomicrobiales</taxon>
        <taxon>Methylobacteriaceae</taxon>
        <taxon>Methylobacterium</taxon>
    </lineage>
</organism>
<dbReference type="Proteomes" id="UP001156881">
    <property type="component" value="Unassembled WGS sequence"/>
</dbReference>
<dbReference type="EMBL" id="JACIDN010000008">
    <property type="protein sequence ID" value="MBB3904527.1"/>
    <property type="molecule type" value="Genomic_DNA"/>
</dbReference>
<dbReference type="PRINTS" id="PR00344">
    <property type="entry name" value="BCTRLSENSOR"/>
</dbReference>
<name>A0A7W6AJG9_9HYPH</name>
<dbReference type="PROSITE" id="PS50109">
    <property type="entry name" value="HIS_KIN"/>
    <property type="match status" value="1"/>
</dbReference>
<dbReference type="EC" id="2.7.13.3" evidence="2"/>
<dbReference type="InterPro" id="IPR035965">
    <property type="entry name" value="PAS-like_dom_sf"/>
</dbReference>
<dbReference type="Proteomes" id="UP000517759">
    <property type="component" value="Unassembled WGS sequence"/>
</dbReference>
<dbReference type="InterPro" id="IPR003594">
    <property type="entry name" value="HATPase_dom"/>
</dbReference>
<reference evidence="6 7" key="3">
    <citation type="submission" date="2020-08" db="EMBL/GenBank/DDBJ databases">
        <title>Genomic Encyclopedia of Type Strains, Phase IV (KMG-IV): sequencing the most valuable type-strain genomes for metagenomic binning, comparative biology and taxonomic classification.</title>
        <authorList>
            <person name="Goeker M."/>
        </authorList>
    </citation>
    <scope>NUCLEOTIDE SEQUENCE [LARGE SCALE GENOMIC DNA]</scope>
    <source>
        <strain evidence="6 7">DSM 24105</strain>
    </source>
</reference>
<reference evidence="8" key="2">
    <citation type="journal article" date="2019" name="Int. J. Syst. Evol. Microbiol.">
        <title>The Global Catalogue of Microorganisms (GCM) 10K type strain sequencing project: providing services to taxonomists for standard genome sequencing and annotation.</title>
        <authorList>
            <consortium name="The Broad Institute Genomics Platform"/>
            <consortium name="The Broad Institute Genome Sequencing Center for Infectious Disease"/>
            <person name="Wu L."/>
            <person name="Ma J."/>
        </authorList>
    </citation>
    <scope>NUCLEOTIDE SEQUENCE [LARGE SCALE GENOMIC DNA]</scope>
    <source>
        <strain evidence="8">NBRC 107710</strain>
    </source>
</reference>
<dbReference type="PANTHER" id="PTHR43065">
    <property type="entry name" value="SENSOR HISTIDINE KINASE"/>
    <property type="match status" value="1"/>
</dbReference>
<dbReference type="InterPro" id="IPR005467">
    <property type="entry name" value="His_kinase_dom"/>
</dbReference>
<dbReference type="InterPro" id="IPR003661">
    <property type="entry name" value="HisK_dim/P_dom"/>
</dbReference>
<evidence type="ECO:0000256" key="2">
    <source>
        <dbReference type="ARBA" id="ARBA00012438"/>
    </source>
</evidence>
<feature type="domain" description="Histidine kinase" evidence="4">
    <location>
        <begin position="146"/>
        <end position="365"/>
    </location>
</feature>
<dbReference type="Pfam" id="PF02518">
    <property type="entry name" value="HATPase_c"/>
    <property type="match status" value="1"/>
</dbReference>
<proteinExistence type="predicted"/>
<dbReference type="InterPro" id="IPR036890">
    <property type="entry name" value="HATPase_C_sf"/>
</dbReference>
<sequence length="365" mass="37968">MPSPDEDGPSGTALSADALALLDASPVATFIAQAGLLRAVNPALAVLADRPAAEFGSGIALLQASQGDAAAWAALRNAIAEGRAADVDLLCARRDGSSFWATIAVAPLGESGMLVGQVVDITRRVDAEGALVLSQQREALGLLTNSVAHEFNNFLQILIGYVDGLKRRLADRPEPFIQRAVTRSTEAAERAAVLTRHLLTHSRRIAPDVRPVDLDAFLASISDSLAAALPPRLSLSITTTDGLPPALCNPTQVELALRHILANSAEATAETGTVTVATFAVPRGDSALHRPSDGAVGIAVSDRGHGMSPEMLTRALAPFATSREAGRGVGLAIVHGLMKRQNGTISLESRSSEGTTVRLVFPTAP</sequence>
<evidence type="ECO:0000256" key="3">
    <source>
        <dbReference type="ARBA" id="ARBA00022553"/>
    </source>
</evidence>
<dbReference type="Gene3D" id="3.30.565.10">
    <property type="entry name" value="Histidine kinase-like ATPase, C-terminal domain"/>
    <property type="match status" value="1"/>
</dbReference>
<gene>
    <name evidence="5" type="ORF">GCM10007884_38000</name>
    <name evidence="6" type="ORF">GGR33_004050</name>
</gene>
<dbReference type="SMART" id="SM00388">
    <property type="entry name" value="HisKA"/>
    <property type="match status" value="1"/>
</dbReference>
<dbReference type="SUPFAM" id="SSF55785">
    <property type="entry name" value="PYP-like sensor domain (PAS domain)"/>
    <property type="match status" value="1"/>
</dbReference>
<comment type="catalytic activity">
    <reaction evidence="1">
        <text>ATP + protein L-histidine = ADP + protein N-phospho-L-histidine.</text>
        <dbReference type="EC" id="2.7.13.3"/>
    </reaction>
</comment>
<evidence type="ECO:0000313" key="6">
    <source>
        <dbReference type="EMBL" id="MBB3904527.1"/>
    </source>
</evidence>
<evidence type="ECO:0000259" key="4">
    <source>
        <dbReference type="PROSITE" id="PS50109"/>
    </source>
</evidence>
<keyword evidence="8" id="KW-1185">Reference proteome</keyword>
<keyword evidence="6" id="KW-0418">Kinase</keyword>
<dbReference type="InterPro" id="IPR004358">
    <property type="entry name" value="Sig_transdc_His_kin-like_C"/>
</dbReference>
<comment type="caution">
    <text evidence="6">The sequence shown here is derived from an EMBL/GenBank/DDBJ whole genome shotgun (WGS) entry which is preliminary data.</text>
</comment>
<dbReference type="Gene3D" id="3.30.450.20">
    <property type="entry name" value="PAS domain"/>
    <property type="match status" value="1"/>
</dbReference>
<reference evidence="5" key="1">
    <citation type="journal article" date="2014" name="Int. J. Syst. Evol. Microbiol.">
        <title>Complete genome of a new Firmicutes species belonging to the dominant human colonic microbiota ('Ruminococcus bicirculans') reveals two chromosomes and a selective capacity to utilize plant glucans.</title>
        <authorList>
            <consortium name="NISC Comparative Sequencing Program"/>
            <person name="Wegmann U."/>
            <person name="Louis P."/>
            <person name="Goesmann A."/>
            <person name="Henrissat B."/>
            <person name="Duncan S.H."/>
            <person name="Flint H.J."/>
        </authorList>
    </citation>
    <scope>NUCLEOTIDE SEQUENCE</scope>
    <source>
        <strain evidence="5">NBRC 107710</strain>
    </source>
</reference>
<keyword evidence="3" id="KW-0597">Phosphoprotein</keyword>
<dbReference type="InterPro" id="IPR036097">
    <property type="entry name" value="HisK_dim/P_sf"/>
</dbReference>
<evidence type="ECO:0000313" key="8">
    <source>
        <dbReference type="Proteomes" id="UP001156881"/>
    </source>
</evidence>
<reference evidence="5" key="4">
    <citation type="submission" date="2023-01" db="EMBL/GenBank/DDBJ databases">
        <title>Draft genome sequence of Methylobacterium brachythecii strain NBRC 107710.</title>
        <authorList>
            <person name="Sun Q."/>
            <person name="Mori K."/>
        </authorList>
    </citation>
    <scope>NUCLEOTIDE SEQUENCE</scope>
    <source>
        <strain evidence="5">NBRC 107710</strain>
    </source>
</reference>
<evidence type="ECO:0000313" key="5">
    <source>
        <dbReference type="EMBL" id="GLS45809.1"/>
    </source>
</evidence>
<dbReference type="PANTHER" id="PTHR43065:SF42">
    <property type="entry name" value="TWO-COMPONENT SENSOR PPRA"/>
    <property type="match status" value="1"/>
</dbReference>